<dbReference type="Proteomes" id="UP000028569">
    <property type="component" value="Chromosome"/>
</dbReference>
<proteinExistence type="predicted"/>
<dbReference type="EMBL" id="CP006018">
    <property type="protein sequence ID" value="AIC92553.1"/>
    <property type="molecule type" value="Genomic_DNA"/>
</dbReference>
<organism evidence="2 3">
    <name type="scientific">Bifidobacterium [indicum] DSM 20214 = LMG 11587</name>
    <dbReference type="NCBI Taxonomy" id="1341694"/>
    <lineage>
        <taxon>Bacteria</taxon>
        <taxon>Bacillati</taxon>
        <taxon>Actinomycetota</taxon>
        <taxon>Actinomycetes</taxon>
        <taxon>Bifidobacteriales</taxon>
        <taxon>Bifidobacteriaceae</taxon>
        <taxon>Bifidobacterium</taxon>
    </lineage>
</organism>
<evidence type="ECO:0000313" key="2">
    <source>
        <dbReference type="EMBL" id="AIC92553.1"/>
    </source>
</evidence>
<keyword evidence="3" id="KW-1185">Reference proteome</keyword>
<dbReference type="HOGENOM" id="CLU_2314701_0_0_11"/>
<sequence length="99" mass="11360">MKIYSGIEKQLLISFGKQDTYREGTRRILLSKRRHNFPETIRSCTVGYGTRGKTNEKENELQKPWKLPIDRNSKRTILRSDTGIGPPSLAKLSKDGCHN</sequence>
<name>A0A087VW67_9BIFI</name>
<accession>A0A087VW67</accession>
<reference evidence="2 3" key="1">
    <citation type="journal article" date="2014" name="Appl. Environ. Microbiol.">
        <title>Genomic encyclopedia of type strains of the genus Bifidobacterium.</title>
        <authorList>
            <person name="Milani C."/>
            <person name="Lugli G.A."/>
            <person name="Duranti S."/>
            <person name="Turroni F."/>
            <person name="Bottacini F."/>
            <person name="Mangifesta M."/>
            <person name="Sanchez B."/>
            <person name="Viappiani A."/>
            <person name="Mancabelli L."/>
            <person name="Taminiau B."/>
            <person name="Delcenserie V."/>
            <person name="Barrangou R."/>
            <person name="Margolles A."/>
            <person name="van Sinderen D."/>
            <person name="Ventura M."/>
        </authorList>
    </citation>
    <scope>NUCLEOTIDE SEQUENCE [LARGE SCALE GENOMIC DNA]</scope>
    <source>
        <strain evidence="2 3">LMG 11587</strain>
    </source>
</reference>
<dbReference type="KEGG" id="bii:BINDI_1299"/>
<evidence type="ECO:0000313" key="3">
    <source>
        <dbReference type="Proteomes" id="UP000028569"/>
    </source>
</evidence>
<evidence type="ECO:0000256" key="1">
    <source>
        <dbReference type="SAM" id="MobiDB-lite"/>
    </source>
</evidence>
<dbReference type="AlphaFoldDB" id="A0A087VW67"/>
<feature type="region of interest" description="Disordered" evidence="1">
    <location>
        <begin position="76"/>
        <end position="99"/>
    </location>
</feature>
<gene>
    <name evidence="2" type="ORF">BINDI_1299</name>
</gene>
<protein>
    <submittedName>
        <fullName evidence="2">Uncharacterized protein</fullName>
    </submittedName>
</protein>